<evidence type="ECO:0000313" key="2">
    <source>
        <dbReference type="EMBL" id="KAA8902177.1"/>
    </source>
</evidence>
<gene>
    <name evidence="2" type="ORF">DIURU_002971</name>
</gene>
<evidence type="ECO:0000256" key="1">
    <source>
        <dbReference type="SAM" id="MobiDB-lite"/>
    </source>
</evidence>
<comment type="caution">
    <text evidence="2">The sequence shown here is derived from an EMBL/GenBank/DDBJ whole genome shotgun (WGS) entry which is preliminary data.</text>
</comment>
<dbReference type="OMA" id="PNWKKAP"/>
<sequence length="146" mass="17183">MSKFKESSFHQENKPKPKVTTAPKLPQIKKTHKSNAFFQEFLETGKANWKKAPPEVRTRYRGIFLVLCSIPMIIFPSIEIYKRLEGKSVKKVRQGELLEGQEVRPYSEDEKWQNERNSLMYKLFGKDWFLEGFTSKTMKDESDSTK</sequence>
<name>A0A642UMT9_DIURU</name>
<feature type="region of interest" description="Disordered" evidence="1">
    <location>
        <begin position="1"/>
        <end position="26"/>
    </location>
</feature>
<dbReference type="GeneID" id="54781622"/>
<evidence type="ECO:0000313" key="3">
    <source>
        <dbReference type="Proteomes" id="UP000449547"/>
    </source>
</evidence>
<feature type="compositionally biased region" description="Basic and acidic residues" evidence="1">
    <location>
        <begin position="1"/>
        <end position="15"/>
    </location>
</feature>
<accession>A0A642UMT9</accession>
<organism evidence="2 3">
    <name type="scientific">Diutina rugosa</name>
    <name type="common">Yeast</name>
    <name type="synonym">Candida rugosa</name>
    <dbReference type="NCBI Taxonomy" id="5481"/>
    <lineage>
        <taxon>Eukaryota</taxon>
        <taxon>Fungi</taxon>
        <taxon>Dikarya</taxon>
        <taxon>Ascomycota</taxon>
        <taxon>Saccharomycotina</taxon>
        <taxon>Pichiomycetes</taxon>
        <taxon>Debaryomycetaceae</taxon>
        <taxon>Diutina</taxon>
    </lineage>
</organism>
<dbReference type="OrthoDB" id="3784821at2759"/>
<dbReference type="RefSeq" id="XP_034012259.1">
    <property type="nucleotide sequence ID" value="XM_034155681.1"/>
</dbReference>
<dbReference type="EMBL" id="SWFT01000092">
    <property type="protein sequence ID" value="KAA8902177.1"/>
    <property type="molecule type" value="Genomic_DNA"/>
</dbReference>
<keyword evidence="3" id="KW-1185">Reference proteome</keyword>
<reference evidence="2 3" key="1">
    <citation type="submission" date="2019-07" db="EMBL/GenBank/DDBJ databases">
        <title>Genome assembly of two rare yeast pathogens: Diutina rugosa and Trichomonascus ciferrii.</title>
        <authorList>
            <person name="Mixao V."/>
            <person name="Saus E."/>
            <person name="Hansen A."/>
            <person name="Lass-Flor C."/>
            <person name="Gabaldon T."/>
        </authorList>
    </citation>
    <scope>NUCLEOTIDE SEQUENCE [LARGE SCALE GENOMIC DNA]</scope>
    <source>
        <strain evidence="2 3">CBS 613</strain>
    </source>
</reference>
<dbReference type="VEuPathDB" id="FungiDB:DIURU_002971"/>
<proteinExistence type="predicted"/>
<protein>
    <submittedName>
        <fullName evidence="2">Uncharacterized protein</fullName>
    </submittedName>
</protein>
<dbReference type="Proteomes" id="UP000449547">
    <property type="component" value="Unassembled WGS sequence"/>
</dbReference>
<dbReference type="AlphaFoldDB" id="A0A642UMT9"/>